<protein>
    <submittedName>
        <fullName evidence="6">DNA-binding transcriptional MerR regulator</fullName>
    </submittedName>
</protein>
<keyword evidence="4" id="KW-0804">Transcription</keyword>
<evidence type="ECO:0000313" key="6">
    <source>
        <dbReference type="EMBL" id="MBB5855730.1"/>
    </source>
</evidence>
<keyword evidence="7" id="KW-1185">Reference proteome</keyword>
<dbReference type="SUPFAM" id="SSF46955">
    <property type="entry name" value="Putative DNA-binding domain"/>
    <property type="match status" value="1"/>
</dbReference>
<keyword evidence="3 6" id="KW-0238">DNA-binding</keyword>
<dbReference type="InterPro" id="IPR047057">
    <property type="entry name" value="MerR_fam"/>
</dbReference>
<proteinExistence type="predicted"/>
<name>A0A841B9Y1_9PSEU</name>
<dbReference type="PROSITE" id="PS50937">
    <property type="entry name" value="HTH_MERR_2"/>
    <property type="match status" value="1"/>
</dbReference>
<dbReference type="Pfam" id="PF00376">
    <property type="entry name" value="MerR"/>
    <property type="match status" value="1"/>
</dbReference>
<evidence type="ECO:0000256" key="2">
    <source>
        <dbReference type="ARBA" id="ARBA00023015"/>
    </source>
</evidence>
<evidence type="ECO:0000256" key="4">
    <source>
        <dbReference type="ARBA" id="ARBA00023163"/>
    </source>
</evidence>
<reference evidence="6 7" key="1">
    <citation type="submission" date="2020-08" db="EMBL/GenBank/DDBJ databases">
        <title>Sequencing the genomes of 1000 actinobacteria strains.</title>
        <authorList>
            <person name="Klenk H.-P."/>
        </authorList>
    </citation>
    <scope>NUCLEOTIDE SEQUENCE [LARGE SCALE GENOMIC DNA]</scope>
    <source>
        <strain evidence="6 7">DSM 45272</strain>
    </source>
</reference>
<keyword evidence="1" id="KW-0678">Repressor</keyword>
<keyword evidence="2" id="KW-0805">Transcription regulation</keyword>
<evidence type="ECO:0000259" key="5">
    <source>
        <dbReference type="PROSITE" id="PS50937"/>
    </source>
</evidence>
<sequence length="207" mass="23297">MSDSPGVPIGKAAALYGLAPSAVRWWESQGVLPEPPRVNGRRVYSETELRRIGLAYLCCMTGAMPLEKAAVVLSGSRNDEWRSVVRSHAGVIEEKIRQLQGAHEYLRHLMECPDDDIVEECSWLDGELMRRTPRRRAAAPSLVDAAETLRADGGRDETGDETTAWPSRCTVCGDRFTQPAVGRRRRYCSRACQQRRYRQKTRVSPRP</sequence>
<dbReference type="EMBL" id="JACHMX010000001">
    <property type="protein sequence ID" value="MBB5855730.1"/>
    <property type="molecule type" value="Genomic_DNA"/>
</dbReference>
<dbReference type="InterPro" id="IPR000551">
    <property type="entry name" value="MerR-type_HTH_dom"/>
</dbReference>
<evidence type="ECO:0000313" key="7">
    <source>
        <dbReference type="Proteomes" id="UP000580861"/>
    </source>
</evidence>
<dbReference type="PANTHER" id="PTHR30204:SF69">
    <property type="entry name" value="MERR-FAMILY TRANSCRIPTIONAL REGULATOR"/>
    <property type="match status" value="1"/>
</dbReference>
<evidence type="ECO:0000256" key="3">
    <source>
        <dbReference type="ARBA" id="ARBA00023125"/>
    </source>
</evidence>
<dbReference type="InterPro" id="IPR009061">
    <property type="entry name" value="DNA-bd_dom_put_sf"/>
</dbReference>
<comment type="caution">
    <text evidence="6">The sequence shown here is derived from an EMBL/GenBank/DDBJ whole genome shotgun (WGS) entry which is preliminary data.</text>
</comment>
<dbReference type="GO" id="GO:0003700">
    <property type="term" value="F:DNA-binding transcription factor activity"/>
    <property type="evidence" value="ECO:0007669"/>
    <property type="project" value="InterPro"/>
</dbReference>
<dbReference type="Gene3D" id="1.10.1660.10">
    <property type="match status" value="1"/>
</dbReference>
<dbReference type="GO" id="GO:0003677">
    <property type="term" value="F:DNA binding"/>
    <property type="evidence" value="ECO:0007669"/>
    <property type="project" value="UniProtKB-KW"/>
</dbReference>
<organism evidence="6 7">
    <name type="scientific">Amycolatopsis umgeniensis</name>
    <dbReference type="NCBI Taxonomy" id="336628"/>
    <lineage>
        <taxon>Bacteria</taxon>
        <taxon>Bacillati</taxon>
        <taxon>Actinomycetota</taxon>
        <taxon>Actinomycetes</taxon>
        <taxon>Pseudonocardiales</taxon>
        <taxon>Pseudonocardiaceae</taxon>
        <taxon>Amycolatopsis</taxon>
    </lineage>
</organism>
<feature type="domain" description="HTH merR-type" evidence="5">
    <location>
        <begin position="9"/>
        <end position="75"/>
    </location>
</feature>
<dbReference type="SMART" id="SM00422">
    <property type="entry name" value="HTH_MERR"/>
    <property type="match status" value="1"/>
</dbReference>
<dbReference type="Proteomes" id="UP000580861">
    <property type="component" value="Unassembled WGS sequence"/>
</dbReference>
<dbReference type="PANTHER" id="PTHR30204">
    <property type="entry name" value="REDOX-CYCLING DRUG-SENSING TRANSCRIPTIONAL ACTIVATOR SOXR"/>
    <property type="match status" value="1"/>
</dbReference>
<gene>
    <name evidence="6" type="ORF">HDA45_005817</name>
</gene>
<dbReference type="AlphaFoldDB" id="A0A841B9Y1"/>
<accession>A0A841B9Y1</accession>
<evidence type="ECO:0000256" key="1">
    <source>
        <dbReference type="ARBA" id="ARBA00022491"/>
    </source>
</evidence>
<dbReference type="RefSeq" id="WP_221471261.1">
    <property type="nucleotide sequence ID" value="NZ_JACHMX010000001.1"/>
</dbReference>